<dbReference type="AlphaFoldDB" id="A0A5P1FHM7"/>
<reference evidence="3" key="1">
    <citation type="journal article" date="2017" name="Nat. Commun.">
        <title>The asparagus genome sheds light on the origin and evolution of a young Y chromosome.</title>
        <authorList>
            <person name="Harkess A."/>
            <person name="Zhou J."/>
            <person name="Xu C."/>
            <person name="Bowers J.E."/>
            <person name="Van der Hulst R."/>
            <person name="Ayyampalayam S."/>
            <person name="Mercati F."/>
            <person name="Riccardi P."/>
            <person name="McKain M.R."/>
            <person name="Kakrana A."/>
            <person name="Tang H."/>
            <person name="Ray J."/>
            <person name="Groenendijk J."/>
            <person name="Arikit S."/>
            <person name="Mathioni S.M."/>
            <person name="Nakano M."/>
            <person name="Shan H."/>
            <person name="Telgmann-Rauber A."/>
            <person name="Kanno A."/>
            <person name="Yue Z."/>
            <person name="Chen H."/>
            <person name="Li W."/>
            <person name="Chen Y."/>
            <person name="Xu X."/>
            <person name="Zhang Y."/>
            <person name="Luo S."/>
            <person name="Chen H."/>
            <person name="Gao J."/>
            <person name="Mao Z."/>
            <person name="Pires J.C."/>
            <person name="Luo M."/>
            <person name="Kudrna D."/>
            <person name="Wing R.A."/>
            <person name="Meyers B.C."/>
            <person name="Yi K."/>
            <person name="Kong H."/>
            <person name="Lavrijsen P."/>
            <person name="Sunseri F."/>
            <person name="Falavigna A."/>
            <person name="Ye Y."/>
            <person name="Leebens-Mack J.H."/>
            <person name="Chen G."/>
        </authorList>
    </citation>
    <scope>NUCLEOTIDE SEQUENCE [LARGE SCALE GENOMIC DNA]</scope>
    <source>
        <strain evidence="3">cv. DH0086</strain>
    </source>
</reference>
<accession>A0A5P1FHM7</accession>
<dbReference type="Proteomes" id="UP000243459">
    <property type="component" value="Chromosome 3"/>
</dbReference>
<dbReference type="Gramene" id="ONK76399">
    <property type="protein sequence ID" value="ONK76399"/>
    <property type="gene ID" value="A4U43_C03F27270"/>
</dbReference>
<organism evidence="2 3">
    <name type="scientific">Asparagus officinalis</name>
    <name type="common">Garden asparagus</name>
    <dbReference type="NCBI Taxonomy" id="4686"/>
    <lineage>
        <taxon>Eukaryota</taxon>
        <taxon>Viridiplantae</taxon>
        <taxon>Streptophyta</taxon>
        <taxon>Embryophyta</taxon>
        <taxon>Tracheophyta</taxon>
        <taxon>Spermatophyta</taxon>
        <taxon>Magnoliopsida</taxon>
        <taxon>Liliopsida</taxon>
        <taxon>Asparagales</taxon>
        <taxon>Asparagaceae</taxon>
        <taxon>Asparagoideae</taxon>
        <taxon>Asparagus</taxon>
    </lineage>
</organism>
<feature type="region of interest" description="Disordered" evidence="1">
    <location>
        <begin position="121"/>
        <end position="158"/>
    </location>
</feature>
<sequence length="158" mass="18647">MSRTKHELKELDPKNCDEFDVFVKSHKRKRGLGDYPHEDTKDVCEKVIERVEELKIQLQNVDPVIKARRLKLSVVLDEIAGKHHMGYERGYGPGYKGKTMVHHFSTSYNVEGNVNNSELQKQLHSANQKIEELQKRAEEAEREKEQEREERDRQMQDF</sequence>
<gene>
    <name evidence="2" type="ORF">A4U43_C03F27270</name>
</gene>
<proteinExistence type="predicted"/>
<evidence type="ECO:0000313" key="2">
    <source>
        <dbReference type="EMBL" id="ONK76399.1"/>
    </source>
</evidence>
<name>A0A5P1FHM7_ASPOF</name>
<evidence type="ECO:0000313" key="3">
    <source>
        <dbReference type="Proteomes" id="UP000243459"/>
    </source>
</evidence>
<dbReference type="EMBL" id="CM007383">
    <property type="protein sequence ID" value="ONK76399.1"/>
    <property type="molecule type" value="Genomic_DNA"/>
</dbReference>
<keyword evidence="3" id="KW-1185">Reference proteome</keyword>
<evidence type="ECO:0000256" key="1">
    <source>
        <dbReference type="SAM" id="MobiDB-lite"/>
    </source>
</evidence>
<protein>
    <submittedName>
        <fullName evidence="2">Uncharacterized protein</fullName>
    </submittedName>
</protein>
<feature type="compositionally biased region" description="Basic and acidic residues" evidence="1">
    <location>
        <begin position="129"/>
        <end position="158"/>
    </location>
</feature>